<dbReference type="GO" id="GO:0003677">
    <property type="term" value="F:DNA binding"/>
    <property type="evidence" value="ECO:0007669"/>
    <property type="project" value="UniProtKB-UniRule"/>
</dbReference>
<evidence type="ECO:0000259" key="15">
    <source>
        <dbReference type="Pfam" id="PF21180"/>
    </source>
</evidence>
<evidence type="ECO:0000256" key="5">
    <source>
        <dbReference type="ARBA" id="ARBA00012895"/>
    </source>
</evidence>
<dbReference type="EMBL" id="KN824280">
    <property type="protein sequence ID" value="KIM32154.1"/>
    <property type="molecule type" value="Genomic_DNA"/>
</dbReference>
<gene>
    <name evidence="16" type="ORF">M408DRAFT_214618</name>
</gene>
<dbReference type="InterPro" id="IPR013049">
    <property type="entry name" value="Spo11/TopoVI_A_N"/>
</dbReference>
<evidence type="ECO:0000256" key="10">
    <source>
        <dbReference type="ARBA" id="ARBA00023235"/>
    </source>
</evidence>
<dbReference type="CDD" id="cd00223">
    <property type="entry name" value="TOPRIM_TopoIIB_SPO"/>
    <property type="match status" value="1"/>
</dbReference>
<organism evidence="16 17">
    <name type="scientific">Serendipita vermifera MAFF 305830</name>
    <dbReference type="NCBI Taxonomy" id="933852"/>
    <lineage>
        <taxon>Eukaryota</taxon>
        <taxon>Fungi</taxon>
        <taxon>Dikarya</taxon>
        <taxon>Basidiomycota</taxon>
        <taxon>Agaricomycotina</taxon>
        <taxon>Agaricomycetes</taxon>
        <taxon>Sebacinales</taxon>
        <taxon>Serendipitaceae</taxon>
        <taxon>Serendipita</taxon>
    </lineage>
</organism>
<dbReference type="GO" id="GO:0003918">
    <property type="term" value="F:DNA topoisomerase type II (double strand cut, ATP-hydrolyzing) activity"/>
    <property type="evidence" value="ECO:0007669"/>
    <property type="project" value="UniProtKB-UniRule"/>
</dbReference>
<dbReference type="GO" id="GO:0000706">
    <property type="term" value="P:meiotic DNA double-strand break processing"/>
    <property type="evidence" value="ECO:0007669"/>
    <property type="project" value="TreeGrafter"/>
</dbReference>
<evidence type="ECO:0000256" key="4">
    <source>
        <dbReference type="ARBA" id="ARBA00006559"/>
    </source>
</evidence>
<evidence type="ECO:0000256" key="12">
    <source>
        <dbReference type="PROSITE-ProRule" id="PRU01385"/>
    </source>
</evidence>
<dbReference type="HOGENOM" id="CLU_037229_0_2_1"/>
<feature type="region of interest" description="Disordered" evidence="13">
    <location>
        <begin position="59"/>
        <end position="87"/>
    </location>
</feature>
<dbReference type="STRING" id="933852.A0A0C3BJB0"/>
<dbReference type="GO" id="GO:0000228">
    <property type="term" value="C:nuclear chromosome"/>
    <property type="evidence" value="ECO:0007669"/>
    <property type="project" value="TreeGrafter"/>
</dbReference>
<dbReference type="GO" id="GO:0046872">
    <property type="term" value="F:metal ion binding"/>
    <property type="evidence" value="ECO:0007669"/>
    <property type="project" value="UniProtKB-KW"/>
</dbReference>
<dbReference type="GO" id="GO:0007131">
    <property type="term" value="P:reciprocal meiotic recombination"/>
    <property type="evidence" value="ECO:0007669"/>
    <property type="project" value="TreeGrafter"/>
</dbReference>
<dbReference type="InterPro" id="IPR002815">
    <property type="entry name" value="Spo11/TopoVI_A"/>
</dbReference>
<feature type="domain" description="Spo11/DNA topoisomerase VI subunit A N-terminal" evidence="14">
    <location>
        <begin position="153"/>
        <end position="212"/>
    </location>
</feature>
<dbReference type="PRINTS" id="PR01551">
    <property type="entry name" value="SPO11HOMOLOG"/>
</dbReference>
<evidence type="ECO:0000256" key="11">
    <source>
        <dbReference type="ARBA" id="ARBA00023242"/>
    </source>
</evidence>
<evidence type="ECO:0000259" key="14">
    <source>
        <dbReference type="Pfam" id="PF04406"/>
    </source>
</evidence>
<feature type="active site" description="O-(5'-phospho-DNA)-tyrosine intermediate" evidence="12">
    <location>
        <position position="180"/>
    </location>
</feature>
<evidence type="ECO:0000256" key="1">
    <source>
        <dbReference type="ARBA" id="ARBA00000185"/>
    </source>
</evidence>
<sequence length="447" mass="49874">MSFVVDEAGGRDDIVMHGMDDEELIDFEDEVVETVEMSRPFMVTAPALESMQSPVANPVEVLESEESSTSDSSHSGDSDTETEVDPREALIPRIQGLLLSFLKQLADCTEGIRKTVTIQLADRRKPRGEDGEMQMRTLVFPRSTRNGTSMQGFAVLIAVLTYIYEALVTGVPITKRDIYYRDVALFKRQSVVDNLVDDIAATFEVERDDLLVRASSKGLFCGGILCLKLRNGAIVSGDENQPTMIPSGDDIEEMVVDEDIGWILVVEKEAIFQTLCQVGFANDNALQKPGIIFTGKGYPDIATRQLVHKLSSALPESIPIFALVDADPYGVDILSCYAFGSESLYHQREELIAERIEWLGVRFSELEGLGIPQEALLPLTERDERKVATILSRSDEMMPRAWKDELRCMLETGLKAEIEVVCTRQGSDGHLPLVRYLENKMLDYFDQ</sequence>
<evidence type="ECO:0000256" key="2">
    <source>
        <dbReference type="ARBA" id="ARBA00001946"/>
    </source>
</evidence>
<keyword evidence="7" id="KW-0460">Magnesium</keyword>
<evidence type="ECO:0000256" key="3">
    <source>
        <dbReference type="ARBA" id="ARBA00004123"/>
    </source>
</evidence>
<dbReference type="OrthoDB" id="5377392at2759"/>
<dbReference type="AlphaFoldDB" id="A0A0C3BJB0"/>
<dbReference type="InterPro" id="IPR034136">
    <property type="entry name" value="TOPRIM_Topo6A/Spo11"/>
</dbReference>
<reference evidence="16 17" key="1">
    <citation type="submission" date="2014-04" db="EMBL/GenBank/DDBJ databases">
        <authorList>
            <consortium name="DOE Joint Genome Institute"/>
            <person name="Kuo A."/>
            <person name="Zuccaro A."/>
            <person name="Kohler A."/>
            <person name="Nagy L.G."/>
            <person name="Floudas D."/>
            <person name="Copeland A."/>
            <person name="Barry K.W."/>
            <person name="Cichocki N."/>
            <person name="Veneault-Fourrey C."/>
            <person name="LaButti K."/>
            <person name="Lindquist E.A."/>
            <person name="Lipzen A."/>
            <person name="Lundell T."/>
            <person name="Morin E."/>
            <person name="Murat C."/>
            <person name="Sun H."/>
            <person name="Tunlid A."/>
            <person name="Henrissat B."/>
            <person name="Grigoriev I.V."/>
            <person name="Hibbett D.S."/>
            <person name="Martin F."/>
            <person name="Nordberg H.P."/>
            <person name="Cantor M.N."/>
            <person name="Hua S.X."/>
        </authorList>
    </citation>
    <scope>NUCLEOTIDE SEQUENCE [LARGE SCALE GENOMIC DNA]</scope>
    <source>
        <strain evidence="16 17">MAFF 305830</strain>
    </source>
</reference>
<dbReference type="SUPFAM" id="SSF56726">
    <property type="entry name" value="DNA topoisomerase IV, alpha subunit"/>
    <property type="match status" value="1"/>
</dbReference>
<dbReference type="Proteomes" id="UP000054097">
    <property type="component" value="Unassembled WGS sequence"/>
</dbReference>
<feature type="domain" description="Topoisomerase 6 subunit A/Spo11 TOPRIM" evidence="15">
    <location>
        <begin position="263"/>
        <end position="425"/>
    </location>
</feature>
<keyword evidence="8 12" id="KW-0799">Topoisomerase</keyword>
<dbReference type="InterPro" id="IPR013048">
    <property type="entry name" value="Meiotic_Spo11"/>
</dbReference>
<evidence type="ECO:0000256" key="7">
    <source>
        <dbReference type="ARBA" id="ARBA00022842"/>
    </source>
</evidence>
<keyword evidence="10 12" id="KW-0413">Isomerase</keyword>
<dbReference type="Pfam" id="PF04406">
    <property type="entry name" value="TP6A_N"/>
    <property type="match status" value="1"/>
</dbReference>
<proteinExistence type="inferred from homology"/>
<comment type="catalytic activity">
    <reaction evidence="1 12">
        <text>ATP-dependent breakage, passage and rejoining of double-stranded DNA.</text>
        <dbReference type="EC" id="5.6.2.2"/>
    </reaction>
</comment>
<keyword evidence="9 12" id="KW-0238">DNA-binding</keyword>
<dbReference type="InterPro" id="IPR036388">
    <property type="entry name" value="WH-like_DNA-bd_sf"/>
</dbReference>
<dbReference type="InterPro" id="IPR036078">
    <property type="entry name" value="Spo11/TopoVI_A_sf"/>
</dbReference>
<evidence type="ECO:0000313" key="17">
    <source>
        <dbReference type="Proteomes" id="UP000054097"/>
    </source>
</evidence>
<dbReference type="PANTHER" id="PTHR10848:SF0">
    <property type="entry name" value="MEIOTIC RECOMBINATION PROTEIN SPO11"/>
    <property type="match status" value="1"/>
</dbReference>
<keyword evidence="6" id="KW-0479">Metal-binding</keyword>
<accession>A0A0C3BJB0</accession>
<comment type="cofactor">
    <cofactor evidence="2">
        <name>Mg(2+)</name>
        <dbReference type="ChEBI" id="CHEBI:18420"/>
    </cofactor>
</comment>
<dbReference type="Gene3D" id="3.40.1360.10">
    <property type="match status" value="1"/>
</dbReference>
<evidence type="ECO:0000256" key="8">
    <source>
        <dbReference type="ARBA" id="ARBA00023029"/>
    </source>
</evidence>
<name>A0A0C3BJB0_SERVB</name>
<evidence type="ECO:0000313" key="16">
    <source>
        <dbReference type="EMBL" id="KIM32154.1"/>
    </source>
</evidence>
<dbReference type="EC" id="5.6.2.2" evidence="5"/>
<dbReference type="PROSITE" id="PS52041">
    <property type="entry name" value="TOPO_IIB"/>
    <property type="match status" value="1"/>
</dbReference>
<evidence type="ECO:0000256" key="13">
    <source>
        <dbReference type="SAM" id="MobiDB-lite"/>
    </source>
</evidence>
<keyword evidence="11" id="KW-0539">Nucleus</keyword>
<dbReference type="GO" id="GO:0042138">
    <property type="term" value="P:meiotic DNA double-strand break formation"/>
    <property type="evidence" value="ECO:0007669"/>
    <property type="project" value="InterPro"/>
</dbReference>
<evidence type="ECO:0000256" key="9">
    <source>
        <dbReference type="ARBA" id="ARBA00023125"/>
    </source>
</evidence>
<comment type="similarity">
    <text evidence="4 12">Belongs to the TOP6A family.</text>
</comment>
<dbReference type="Gene3D" id="1.10.10.10">
    <property type="entry name" value="Winged helix-like DNA-binding domain superfamily/Winged helix DNA-binding domain"/>
    <property type="match status" value="1"/>
</dbReference>
<dbReference type="PANTHER" id="PTHR10848">
    <property type="entry name" value="MEIOTIC RECOMBINATION PROTEIN SPO11"/>
    <property type="match status" value="1"/>
</dbReference>
<dbReference type="Pfam" id="PF21180">
    <property type="entry name" value="TOP6A-Spo11_Toprim"/>
    <property type="match status" value="1"/>
</dbReference>
<comment type="subcellular location">
    <subcellularLocation>
        <location evidence="3">Nucleus</location>
    </subcellularLocation>
</comment>
<evidence type="ECO:0000256" key="6">
    <source>
        <dbReference type="ARBA" id="ARBA00022723"/>
    </source>
</evidence>
<dbReference type="GO" id="GO:0005524">
    <property type="term" value="F:ATP binding"/>
    <property type="evidence" value="ECO:0007669"/>
    <property type="project" value="InterPro"/>
</dbReference>
<dbReference type="PRINTS" id="PR01550">
    <property type="entry name" value="TOP6AFAMILY"/>
</dbReference>
<reference evidence="17" key="2">
    <citation type="submission" date="2015-01" db="EMBL/GenBank/DDBJ databases">
        <title>Evolutionary Origins and Diversification of the Mycorrhizal Mutualists.</title>
        <authorList>
            <consortium name="DOE Joint Genome Institute"/>
            <consortium name="Mycorrhizal Genomics Consortium"/>
            <person name="Kohler A."/>
            <person name="Kuo A."/>
            <person name="Nagy L.G."/>
            <person name="Floudas D."/>
            <person name="Copeland A."/>
            <person name="Barry K.W."/>
            <person name="Cichocki N."/>
            <person name="Veneault-Fourrey C."/>
            <person name="LaButti K."/>
            <person name="Lindquist E.A."/>
            <person name="Lipzen A."/>
            <person name="Lundell T."/>
            <person name="Morin E."/>
            <person name="Murat C."/>
            <person name="Riley R."/>
            <person name="Ohm R."/>
            <person name="Sun H."/>
            <person name="Tunlid A."/>
            <person name="Henrissat B."/>
            <person name="Grigoriev I.V."/>
            <person name="Hibbett D.S."/>
            <person name="Martin F."/>
        </authorList>
    </citation>
    <scope>NUCLEOTIDE SEQUENCE [LARGE SCALE GENOMIC DNA]</scope>
    <source>
        <strain evidence="17">MAFF 305830</strain>
    </source>
</reference>
<protein>
    <recommendedName>
        <fullName evidence="5">DNA topoisomerase (ATP-hydrolyzing)</fullName>
        <ecNumber evidence="5">5.6.2.2</ecNumber>
    </recommendedName>
</protein>
<keyword evidence="17" id="KW-1185">Reference proteome</keyword>